<keyword evidence="7" id="KW-0067">ATP-binding</keyword>
<feature type="domain" description="Histidine kinase" evidence="10">
    <location>
        <begin position="544"/>
        <end position="760"/>
    </location>
</feature>
<comment type="catalytic activity">
    <reaction evidence="1">
        <text>ATP + protein L-histidine = ADP + protein N-phospho-L-histidine.</text>
        <dbReference type="EC" id="2.7.13.3"/>
    </reaction>
</comment>
<dbReference type="Pfam" id="PF01590">
    <property type="entry name" value="GAF"/>
    <property type="match status" value="1"/>
</dbReference>
<evidence type="ECO:0000256" key="5">
    <source>
        <dbReference type="ARBA" id="ARBA00022741"/>
    </source>
</evidence>
<evidence type="ECO:0000313" key="11">
    <source>
        <dbReference type="EMBL" id="SDG65443.1"/>
    </source>
</evidence>
<dbReference type="SMART" id="SM00220">
    <property type="entry name" value="S_TKc"/>
    <property type="match status" value="1"/>
</dbReference>
<dbReference type="InterPro" id="IPR003594">
    <property type="entry name" value="HATPase_dom"/>
</dbReference>
<dbReference type="CDD" id="cd00082">
    <property type="entry name" value="HisKA"/>
    <property type="match status" value="1"/>
</dbReference>
<dbReference type="SUPFAM" id="SSF55781">
    <property type="entry name" value="GAF domain-like"/>
    <property type="match status" value="1"/>
</dbReference>
<dbReference type="InterPro" id="IPR003661">
    <property type="entry name" value="HisK_dim/P_dom"/>
</dbReference>
<keyword evidence="5" id="KW-0547">Nucleotide-binding</keyword>
<dbReference type="SUPFAM" id="SSF47384">
    <property type="entry name" value="Homodimeric domain of signal transducing histidine kinase"/>
    <property type="match status" value="1"/>
</dbReference>
<proteinExistence type="predicted"/>
<dbReference type="PANTHER" id="PTHR43065">
    <property type="entry name" value="SENSOR HISTIDINE KINASE"/>
    <property type="match status" value="1"/>
</dbReference>
<reference evidence="12" key="1">
    <citation type="submission" date="2016-10" db="EMBL/GenBank/DDBJ databases">
        <authorList>
            <person name="Varghese N."/>
            <person name="Submissions S."/>
        </authorList>
    </citation>
    <scope>NUCLEOTIDE SEQUENCE [LARGE SCALE GENOMIC DNA]</scope>
    <source>
        <strain evidence="12">ATCC 700689</strain>
    </source>
</reference>
<dbReference type="Gene3D" id="3.30.565.10">
    <property type="entry name" value="Histidine kinase-like ATPase, C-terminal domain"/>
    <property type="match status" value="1"/>
</dbReference>
<evidence type="ECO:0000256" key="4">
    <source>
        <dbReference type="ARBA" id="ARBA00022679"/>
    </source>
</evidence>
<organism evidence="11 12">
    <name type="scientific">Pseudomonas abietaniphila</name>
    <dbReference type="NCBI Taxonomy" id="89065"/>
    <lineage>
        <taxon>Bacteria</taxon>
        <taxon>Pseudomonadati</taxon>
        <taxon>Pseudomonadota</taxon>
        <taxon>Gammaproteobacteria</taxon>
        <taxon>Pseudomonadales</taxon>
        <taxon>Pseudomonadaceae</taxon>
        <taxon>Pseudomonas</taxon>
    </lineage>
</organism>
<accession>A0A1G7W0I7</accession>
<dbReference type="SUPFAM" id="SSF56112">
    <property type="entry name" value="Protein kinase-like (PK-like)"/>
    <property type="match status" value="1"/>
</dbReference>
<keyword evidence="4" id="KW-0808">Transferase</keyword>
<keyword evidence="6 11" id="KW-0418">Kinase</keyword>
<evidence type="ECO:0000256" key="1">
    <source>
        <dbReference type="ARBA" id="ARBA00000085"/>
    </source>
</evidence>
<dbReference type="Pfam" id="PF00069">
    <property type="entry name" value="Pkinase"/>
    <property type="match status" value="1"/>
</dbReference>
<dbReference type="STRING" id="89065.SAMN05216605_102703"/>
<dbReference type="InterPro" id="IPR011009">
    <property type="entry name" value="Kinase-like_dom_sf"/>
</dbReference>
<dbReference type="Gene3D" id="1.10.510.10">
    <property type="entry name" value="Transferase(Phosphotransferase) domain 1"/>
    <property type="match status" value="1"/>
</dbReference>
<dbReference type="InterPro" id="IPR036890">
    <property type="entry name" value="HATPase_C_sf"/>
</dbReference>
<evidence type="ECO:0000313" key="12">
    <source>
        <dbReference type="Proteomes" id="UP000182894"/>
    </source>
</evidence>
<dbReference type="GO" id="GO:0000155">
    <property type="term" value="F:phosphorelay sensor kinase activity"/>
    <property type="evidence" value="ECO:0007669"/>
    <property type="project" value="InterPro"/>
</dbReference>
<dbReference type="PRINTS" id="PR00344">
    <property type="entry name" value="BCTRLSENSOR"/>
</dbReference>
<dbReference type="RefSeq" id="WP_074751319.1">
    <property type="nucleotide sequence ID" value="NZ_FNCO01000002.1"/>
</dbReference>
<sequence>MSSAYNAPVGLMSGSGPFGPGWQDQLVWTLLLTDGALSHYRVRLAADPQQHWRIVRAVGGATDDIARRLVHEFGLADRLLPGWSLQPLALLSSETGPLLVLSDPGGQSLHELADQPVSIERFLHLAIGAATALFETHANGLLHRDIKPCNLIEGADGVVRLSGFGLSVDAYTAAALPISDSICGTLAYMSPEQARRVERHADQRSDLYALGMTFYEWLAGRLPFEALDAVEWVYCHVARQPPALTEFRGDIPQPLSQLVLKLIAKNPDDRYQSAGSLLADLRSCKCQWRQFKDIPDLGLDPDKHRGSAWGQDRTAQTRHQEAMLASRTSVVIPGGQDTLDLTSVMKAAQALSEETDQDRLIEMLMSTTIMHAGAQRALLLLVKNDAPIICATGQSCATGLEVQLVQHAPGKHHLPLSILYRVMRTHQRLVVDDVSVDDYFGDDEYLAKAPVRSALCLPLLQQGQLIGVLYLENNLAAGVFTVGRTGVLELLAGQAAISLETARLHHQLKEENARRQDIETALHNARAKLAQVSQVTVMGELAASIAHEINQPLASMVSNAAASLRWLNRATPQIGEAMSGLRDIVQEGRRAGEIVNALQSLARQGTHQRRRLLINDVIRHVVTLTLVEVEQQRVLMTTHLTPSPLQVIGSGVQLQQVVLNLILNAVDAMSAGDHVLRRLSITSDVVGSDCLVVSVEDTGPGIDHENQDKVFNAFFTTKDKGMGMGLAICRSIIHAHGGQLYVMPARYGGTTFVFTLPAAV</sequence>
<dbReference type="AlphaFoldDB" id="A0A1G7W0I7"/>
<keyword evidence="12" id="KW-1185">Reference proteome</keyword>
<evidence type="ECO:0000256" key="3">
    <source>
        <dbReference type="ARBA" id="ARBA00022553"/>
    </source>
</evidence>
<evidence type="ECO:0000256" key="2">
    <source>
        <dbReference type="ARBA" id="ARBA00012438"/>
    </source>
</evidence>
<keyword evidence="8" id="KW-0902">Two-component regulatory system</keyword>
<dbReference type="Gene3D" id="1.10.287.130">
    <property type="match status" value="1"/>
</dbReference>
<dbReference type="PROSITE" id="PS50011">
    <property type="entry name" value="PROTEIN_KINASE_DOM"/>
    <property type="match status" value="1"/>
</dbReference>
<dbReference type="CDD" id="cd14014">
    <property type="entry name" value="STKc_PknB_like"/>
    <property type="match status" value="1"/>
</dbReference>
<dbReference type="InterPro" id="IPR004358">
    <property type="entry name" value="Sig_transdc_His_kin-like_C"/>
</dbReference>
<evidence type="ECO:0000256" key="7">
    <source>
        <dbReference type="ARBA" id="ARBA00022840"/>
    </source>
</evidence>
<evidence type="ECO:0000259" key="9">
    <source>
        <dbReference type="PROSITE" id="PS50011"/>
    </source>
</evidence>
<dbReference type="InterPro" id="IPR036097">
    <property type="entry name" value="HisK_dim/P_sf"/>
</dbReference>
<evidence type="ECO:0000256" key="6">
    <source>
        <dbReference type="ARBA" id="ARBA00022777"/>
    </source>
</evidence>
<dbReference type="SMART" id="SM00387">
    <property type="entry name" value="HATPase_c"/>
    <property type="match status" value="1"/>
</dbReference>
<protein>
    <recommendedName>
        <fullName evidence="2">histidine kinase</fullName>
        <ecNumber evidence="2">2.7.13.3</ecNumber>
    </recommendedName>
</protein>
<dbReference type="PANTHER" id="PTHR43065:SF10">
    <property type="entry name" value="PEROXIDE STRESS-ACTIVATED HISTIDINE KINASE MAK3"/>
    <property type="match status" value="1"/>
</dbReference>
<dbReference type="EMBL" id="FNCO01000002">
    <property type="protein sequence ID" value="SDG65443.1"/>
    <property type="molecule type" value="Genomic_DNA"/>
</dbReference>
<gene>
    <name evidence="11" type="ORF">SAMN05216605_102703</name>
</gene>
<evidence type="ECO:0000256" key="8">
    <source>
        <dbReference type="ARBA" id="ARBA00023012"/>
    </source>
</evidence>
<dbReference type="InterPro" id="IPR029016">
    <property type="entry name" value="GAF-like_dom_sf"/>
</dbReference>
<feature type="domain" description="Protein kinase" evidence="9">
    <location>
        <begin position="7"/>
        <end position="282"/>
    </location>
</feature>
<dbReference type="PROSITE" id="PS50109">
    <property type="entry name" value="HIS_KIN"/>
    <property type="match status" value="1"/>
</dbReference>
<name>A0A1G7W0I7_9PSED</name>
<dbReference type="Gene3D" id="3.30.450.40">
    <property type="match status" value="1"/>
</dbReference>
<dbReference type="SMART" id="SM00388">
    <property type="entry name" value="HisKA"/>
    <property type="match status" value="1"/>
</dbReference>
<dbReference type="SUPFAM" id="SSF55874">
    <property type="entry name" value="ATPase domain of HSP90 chaperone/DNA topoisomerase II/histidine kinase"/>
    <property type="match status" value="1"/>
</dbReference>
<dbReference type="GO" id="GO:0005524">
    <property type="term" value="F:ATP binding"/>
    <property type="evidence" value="ECO:0007669"/>
    <property type="project" value="UniProtKB-KW"/>
</dbReference>
<dbReference type="Pfam" id="PF02518">
    <property type="entry name" value="HATPase_c"/>
    <property type="match status" value="1"/>
</dbReference>
<evidence type="ECO:0000259" key="10">
    <source>
        <dbReference type="PROSITE" id="PS50109"/>
    </source>
</evidence>
<dbReference type="InterPro" id="IPR000719">
    <property type="entry name" value="Prot_kinase_dom"/>
</dbReference>
<dbReference type="Pfam" id="PF00512">
    <property type="entry name" value="HisKA"/>
    <property type="match status" value="1"/>
</dbReference>
<dbReference type="SMART" id="SM00065">
    <property type="entry name" value="GAF"/>
    <property type="match status" value="1"/>
</dbReference>
<keyword evidence="3" id="KW-0597">Phosphoprotein</keyword>
<dbReference type="OrthoDB" id="9801841at2"/>
<dbReference type="EC" id="2.7.13.3" evidence="2"/>
<dbReference type="InterPro" id="IPR003018">
    <property type="entry name" value="GAF"/>
</dbReference>
<dbReference type="InterPro" id="IPR005467">
    <property type="entry name" value="His_kinase_dom"/>
</dbReference>
<dbReference type="Proteomes" id="UP000182894">
    <property type="component" value="Unassembled WGS sequence"/>
</dbReference>